<feature type="domain" description="Major facilitator superfamily (MFS) profile" evidence="11">
    <location>
        <begin position="89"/>
        <end position="518"/>
    </location>
</feature>
<evidence type="ECO:0000313" key="13">
    <source>
        <dbReference type="Proteomes" id="UP000016931"/>
    </source>
</evidence>
<keyword evidence="3 10" id="KW-1133">Transmembrane helix</keyword>
<dbReference type="GO" id="GO:0015606">
    <property type="term" value="F:spermidine transmembrane transporter activity"/>
    <property type="evidence" value="ECO:0007669"/>
    <property type="project" value="TreeGrafter"/>
</dbReference>
<dbReference type="InterPro" id="IPR036259">
    <property type="entry name" value="MFS_trans_sf"/>
</dbReference>
<evidence type="ECO:0000259" key="11">
    <source>
        <dbReference type="PROSITE" id="PS50850"/>
    </source>
</evidence>
<feature type="transmembrane region" description="Helical" evidence="10">
    <location>
        <begin position="468"/>
        <end position="485"/>
    </location>
</feature>
<dbReference type="SUPFAM" id="SSF103473">
    <property type="entry name" value="MFS general substrate transporter"/>
    <property type="match status" value="1"/>
</dbReference>
<feature type="transmembrane region" description="Helical" evidence="10">
    <location>
        <begin position="491"/>
        <end position="512"/>
    </location>
</feature>
<evidence type="ECO:0000256" key="10">
    <source>
        <dbReference type="SAM" id="Phobius"/>
    </source>
</evidence>
<comment type="subcellular location">
    <subcellularLocation>
        <location evidence="1">Membrane</location>
        <topology evidence="1">Multi-pass membrane protein</topology>
    </subcellularLocation>
</comment>
<dbReference type="GeneID" id="27905923"/>
<dbReference type="STRING" id="692275.M3D9U3"/>
<dbReference type="EMBL" id="KB456262">
    <property type="protein sequence ID" value="EMF14649.1"/>
    <property type="molecule type" value="Genomic_DNA"/>
</dbReference>
<feature type="transmembrane region" description="Helical" evidence="10">
    <location>
        <begin position="176"/>
        <end position="199"/>
    </location>
</feature>
<dbReference type="HOGENOM" id="CLU_008455_11_3_1"/>
<dbReference type="Proteomes" id="UP000016931">
    <property type="component" value="Unassembled WGS sequence"/>
</dbReference>
<dbReference type="eggNOG" id="KOG0255">
    <property type="taxonomic scope" value="Eukaryota"/>
</dbReference>
<feature type="transmembrane region" description="Helical" evidence="10">
    <location>
        <begin position="211"/>
        <end position="235"/>
    </location>
</feature>
<dbReference type="CDD" id="cd17323">
    <property type="entry name" value="MFS_Tpo1_MDR_like"/>
    <property type="match status" value="1"/>
</dbReference>
<evidence type="ECO:0000256" key="9">
    <source>
        <dbReference type="SAM" id="MobiDB-lite"/>
    </source>
</evidence>
<feature type="transmembrane region" description="Helical" evidence="10">
    <location>
        <begin position="154"/>
        <end position="170"/>
    </location>
</feature>
<evidence type="ECO:0000256" key="2">
    <source>
        <dbReference type="ARBA" id="ARBA00022692"/>
    </source>
</evidence>
<name>M3D9U3_SPHMS</name>
<dbReference type="InterPro" id="IPR020846">
    <property type="entry name" value="MFS_dom"/>
</dbReference>
<dbReference type="OMA" id="FAVGNIM"/>
<evidence type="ECO:0000256" key="6">
    <source>
        <dbReference type="ARBA" id="ARBA00053977"/>
    </source>
</evidence>
<dbReference type="Gene3D" id="1.20.1250.20">
    <property type="entry name" value="MFS general substrate transporter like domains"/>
    <property type="match status" value="1"/>
</dbReference>
<reference evidence="12 13" key="1">
    <citation type="journal article" date="2012" name="PLoS Pathog.">
        <title>Diverse lifestyles and strategies of plant pathogenesis encoded in the genomes of eighteen Dothideomycetes fungi.</title>
        <authorList>
            <person name="Ohm R.A."/>
            <person name="Feau N."/>
            <person name="Henrissat B."/>
            <person name="Schoch C.L."/>
            <person name="Horwitz B.A."/>
            <person name="Barry K.W."/>
            <person name="Condon B.J."/>
            <person name="Copeland A.C."/>
            <person name="Dhillon B."/>
            <person name="Glaser F."/>
            <person name="Hesse C.N."/>
            <person name="Kosti I."/>
            <person name="LaButti K."/>
            <person name="Lindquist E.A."/>
            <person name="Lucas S."/>
            <person name="Salamov A.A."/>
            <person name="Bradshaw R.E."/>
            <person name="Ciuffetti L."/>
            <person name="Hamelin R.C."/>
            <person name="Kema G.H.J."/>
            <person name="Lawrence C."/>
            <person name="Scott J.A."/>
            <person name="Spatafora J.W."/>
            <person name="Turgeon B.G."/>
            <person name="de Wit P.J.G.M."/>
            <person name="Zhong S."/>
            <person name="Goodwin S.B."/>
            <person name="Grigoriev I.V."/>
        </authorList>
    </citation>
    <scope>NUCLEOTIDE SEQUENCE [LARGE SCALE GENOMIC DNA]</scope>
    <source>
        <strain evidence="12 13">SO2202</strain>
    </source>
</reference>
<feature type="transmembrane region" description="Helical" evidence="10">
    <location>
        <begin position="123"/>
        <end position="142"/>
    </location>
</feature>
<feature type="transmembrane region" description="Helical" evidence="10">
    <location>
        <begin position="90"/>
        <end position="111"/>
    </location>
</feature>
<evidence type="ECO:0000313" key="12">
    <source>
        <dbReference type="EMBL" id="EMF14649.1"/>
    </source>
</evidence>
<dbReference type="PANTHER" id="PTHR23502:SF182">
    <property type="entry name" value="POLYAMINE TRANSPORTER, PUTATIVE-RELATED"/>
    <property type="match status" value="1"/>
</dbReference>
<evidence type="ECO:0000256" key="1">
    <source>
        <dbReference type="ARBA" id="ARBA00004141"/>
    </source>
</evidence>
<feature type="transmembrane region" description="Helical" evidence="10">
    <location>
        <begin position="314"/>
        <end position="340"/>
    </location>
</feature>
<keyword evidence="2 10" id="KW-0812">Transmembrane</keyword>
<evidence type="ECO:0000256" key="3">
    <source>
        <dbReference type="ARBA" id="ARBA00022989"/>
    </source>
</evidence>
<dbReference type="PANTHER" id="PTHR23502">
    <property type="entry name" value="MAJOR FACILITATOR SUPERFAMILY"/>
    <property type="match status" value="1"/>
</dbReference>
<evidence type="ECO:0000256" key="4">
    <source>
        <dbReference type="ARBA" id="ARBA00023136"/>
    </source>
</evidence>
<dbReference type="Pfam" id="PF07690">
    <property type="entry name" value="MFS_1"/>
    <property type="match status" value="1"/>
</dbReference>
<dbReference type="AlphaFoldDB" id="M3D9U3"/>
<keyword evidence="13" id="KW-1185">Reference proteome</keyword>
<keyword evidence="4 10" id="KW-0472">Membrane</keyword>
<gene>
    <name evidence="12" type="ORF">SEPMUDRAFT_40489</name>
</gene>
<feature type="transmembrane region" description="Helical" evidence="10">
    <location>
        <begin position="241"/>
        <end position="260"/>
    </location>
</feature>
<comment type="function">
    <text evidence="6">MFS transporter; part of the gene cluster that mediates the biosynthesis of cercosporin, a light-activated, non-host-selective toxin. The perylenequinone chromophore of cercosporin absorbs light energy to attain an electronically-activated triplet state and produces active oxygen species such as the hydroxyl radical, superoxide, hydrogen peroxide or singlet oxygen upon reaction with oxygen molecules. These reactive oxygen species cause damage to various cellular components including lipids, proteins and nucleic acids. Responsible for secretion and accumulation of cercosporin, but does not play any roles in self-protection against the toxicity of cercosporin.</text>
</comment>
<feature type="transmembrane region" description="Helical" evidence="10">
    <location>
        <begin position="423"/>
        <end position="447"/>
    </location>
</feature>
<proteinExistence type="inferred from homology"/>
<accession>M3D9U3</accession>
<dbReference type="FunFam" id="1.20.1250.20:FF:000011">
    <property type="entry name" value="MFS multidrug transporter, putative"/>
    <property type="match status" value="1"/>
</dbReference>
<dbReference type="GO" id="GO:0000297">
    <property type="term" value="F:spermine transmembrane transporter activity"/>
    <property type="evidence" value="ECO:0007669"/>
    <property type="project" value="TreeGrafter"/>
</dbReference>
<dbReference type="GO" id="GO:0005886">
    <property type="term" value="C:plasma membrane"/>
    <property type="evidence" value="ECO:0007669"/>
    <property type="project" value="TreeGrafter"/>
</dbReference>
<protein>
    <recommendedName>
        <fullName evidence="7">Cercosporin MFS transporter CTB4</fullName>
    </recommendedName>
    <alternativeName>
        <fullName evidence="8">Cercosporin toxin biosynthesis cluster protein 4</fullName>
    </alternativeName>
</protein>
<evidence type="ECO:0000256" key="8">
    <source>
        <dbReference type="ARBA" id="ARBA00077167"/>
    </source>
</evidence>
<evidence type="ECO:0000256" key="5">
    <source>
        <dbReference type="ARBA" id="ARBA00038347"/>
    </source>
</evidence>
<organism evidence="12 13">
    <name type="scientific">Sphaerulina musiva (strain SO2202)</name>
    <name type="common">Poplar stem canker fungus</name>
    <name type="synonym">Septoria musiva</name>
    <dbReference type="NCBI Taxonomy" id="692275"/>
    <lineage>
        <taxon>Eukaryota</taxon>
        <taxon>Fungi</taxon>
        <taxon>Dikarya</taxon>
        <taxon>Ascomycota</taxon>
        <taxon>Pezizomycotina</taxon>
        <taxon>Dothideomycetes</taxon>
        <taxon>Dothideomycetidae</taxon>
        <taxon>Mycosphaerellales</taxon>
        <taxon>Mycosphaerellaceae</taxon>
        <taxon>Sphaerulina</taxon>
    </lineage>
</organism>
<evidence type="ECO:0000256" key="7">
    <source>
        <dbReference type="ARBA" id="ARBA00069139"/>
    </source>
</evidence>
<dbReference type="PROSITE" id="PS50850">
    <property type="entry name" value="MFS"/>
    <property type="match status" value="1"/>
</dbReference>
<dbReference type="RefSeq" id="XP_016762770.1">
    <property type="nucleotide sequence ID" value="XM_016908786.1"/>
</dbReference>
<sequence>MLDAVADPQRDLENCSRETEVESILEAIEVGNSHDVEEYILEQTEPQGPSGVHEAHQLSSTRVRPAQDWDGPHDPGNPLNWSSARKARHFWPVALLSFSTTTAASLITPASPELQESFSVSRTVAFLPLTLYVIGLGLGPTIAAPLSEQFGRSIVYKVSVPVSILFLLGCGLSKSFASLCVCRLLAGTAGAPVLAIGSGTNADLFAPHDRALWSALSTMMPLLGPALGPIIGGFAAQSGSWQWTVWCMIIISGLTYLTCLPMHETYKKTILQTRAKKLGLPVLPSPNMLSMHYVEVLLTTTLVRPVSMMATEPIVLIFGIYNALGFAILFSFFAAFPYTFTSVYGFNTWENGLVFISIGLGVLCGVAIGILCDQLIYMKKHKQAVMQGKGILAPEERLYAGMVGATGLPVGLLWFAWTARPGVHWVVPVAAGVPFAMGNLTLFLSSVMYQIDIYGPRNGASAMAANGLMRNVLGGCAPLFVLPMYERMGISWATSLLGFICLAMLPIPFAFYQYGPSIRKRSLYHKG</sequence>
<dbReference type="InterPro" id="IPR011701">
    <property type="entry name" value="MFS"/>
</dbReference>
<feature type="transmembrane region" description="Helical" evidence="10">
    <location>
        <begin position="352"/>
        <end position="377"/>
    </location>
</feature>
<comment type="similarity">
    <text evidence="5">Belongs to the major facilitator superfamily. CAR1 family.</text>
</comment>
<feature type="transmembrane region" description="Helical" evidence="10">
    <location>
        <begin position="398"/>
        <end position="417"/>
    </location>
</feature>
<dbReference type="OrthoDB" id="3936150at2759"/>
<feature type="region of interest" description="Disordered" evidence="9">
    <location>
        <begin position="45"/>
        <end position="78"/>
    </location>
</feature>